<name>A0A183F1X6_HELPZ</name>
<accession>A0A3P7U7L8</accession>
<reference evidence="1 2" key="1">
    <citation type="submission" date="2018-11" db="EMBL/GenBank/DDBJ databases">
        <authorList>
            <consortium name="Pathogen Informatics"/>
        </authorList>
    </citation>
    <scope>NUCLEOTIDE SEQUENCE [LARGE SCALE GENOMIC DNA]</scope>
</reference>
<sequence length="204" mass="22776">MWCHWKLFALRAKPITDIRLQATGPSDRSTYEQPMSYHIVDGAEGDLNGHVGAAKDGYGCHSGLGFGSRNADGERILEYAESQDLTIIDFVLVKDRDRCTVMNPKIVSYETVAPQHRPLICALKIAFPRLKQVERCGAARIKWWQTKEKEAAVISSVRLPTVTTVMKLGNEQSTRYSKLQNRNSALRILGDAGSTSRLGIGRRM</sequence>
<dbReference type="OrthoDB" id="5831139at2759"/>
<evidence type="ECO:0000313" key="2">
    <source>
        <dbReference type="Proteomes" id="UP000050761"/>
    </source>
</evidence>
<proteinExistence type="predicted"/>
<dbReference type="WBParaSite" id="HPBE_0000008401-mRNA-1">
    <property type="protein sequence ID" value="HPBE_0000008401-mRNA-1"/>
    <property type="gene ID" value="HPBE_0000008401"/>
</dbReference>
<organism evidence="2 3">
    <name type="scientific">Heligmosomoides polygyrus</name>
    <name type="common">Parasitic roundworm</name>
    <dbReference type="NCBI Taxonomy" id="6339"/>
    <lineage>
        <taxon>Eukaryota</taxon>
        <taxon>Metazoa</taxon>
        <taxon>Ecdysozoa</taxon>
        <taxon>Nematoda</taxon>
        <taxon>Chromadorea</taxon>
        <taxon>Rhabditida</taxon>
        <taxon>Rhabditina</taxon>
        <taxon>Rhabditomorpha</taxon>
        <taxon>Strongyloidea</taxon>
        <taxon>Heligmosomidae</taxon>
        <taxon>Heligmosomoides</taxon>
    </lineage>
</organism>
<reference evidence="3" key="2">
    <citation type="submission" date="2019-09" db="UniProtKB">
        <authorList>
            <consortium name="WormBaseParasite"/>
        </authorList>
    </citation>
    <scope>IDENTIFICATION</scope>
</reference>
<evidence type="ECO:0000313" key="1">
    <source>
        <dbReference type="EMBL" id="VDO18467.1"/>
    </source>
</evidence>
<protein>
    <submittedName>
        <fullName evidence="3">Endo/exonuclease/phosphatase domain-containing protein</fullName>
    </submittedName>
</protein>
<keyword evidence="2" id="KW-1185">Reference proteome</keyword>
<dbReference type="EMBL" id="UZAH01000051">
    <property type="protein sequence ID" value="VDO18467.1"/>
    <property type="molecule type" value="Genomic_DNA"/>
</dbReference>
<gene>
    <name evidence="1" type="ORF">HPBE_LOCUS85</name>
</gene>
<dbReference type="AlphaFoldDB" id="A0A183F1X6"/>
<dbReference type="Proteomes" id="UP000050761">
    <property type="component" value="Unassembled WGS sequence"/>
</dbReference>
<evidence type="ECO:0000313" key="3">
    <source>
        <dbReference type="WBParaSite" id="HPBE_0000008401-mRNA-1"/>
    </source>
</evidence>
<accession>A0A183F1X6</accession>